<dbReference type="OrthoDB" id="2758521at2759"/>
<feature type="chain" id="PRO_5040457215" evidence="3">
    <location>
        <begin position="23"/>
        <end position="455"/>
    </location>
</feature>
<sequence>MFWKRGLIFLALLFIFLGASIAIELNRTIDDTLGDSITGTNPNYFPASGVWENAACKDCVLQPDGILAFKGTWAAATYDPTLNSMSIELAFKGTAIYIFFILADIVEQGLQTETACNFTLDGQPAGFFSHTPAPNNEFLYNSLVFSQRDLPNIDHQFRISTSGLNRRVWVNFDYAIYTVDDAPPPPPSTSSSSKSSTLSVQSSVVPVARPSQPSISPLPTDSESPFRVAAILGGIIGGFVFFFSILLLFLFYRRRRQQNAEQSDDEFPEPVLPTSSGYRNSDSDARFITPFINPSLFPHGSNDQPLSTLARQEAPATMVGSSAVFDASYPPNMAHQASGPLPMLMLASDRTIPSASTCINPVSTSNYAPSVPSRTSVRVLKDRITAISQDVQQAGSGRQLRTATQEMRNSSADSYITTAHRQTSVVYWEETSHMREQIRMMKEQIDYLQGQRQTH</sequence>
<dbReference type="EMBL" id="MU150230">
    <property type="protein sequence ID" value="KAF9469398.1"/>
    <property type="molecule type" value="Genomic_DNA"/>
</dbReference>
<evidence type="ECO:0000256" key="3">
    <source>
        <dbReference type="SAM" id="SignalP"/>
    </source>
</evidence>
<gene>
    <name evidence="4" type="ORF">BDZ94DRAFT_378833</name>
</gene>
<keyword evidence="5" id="KW-1185">Reference proteome</keyword>
<proteinExistence type="predicted"/>
<organism evidence="4 5">
    <name type="scientific">Collybia nuda</name>
    <dbReference type="NCBI Taxonomy" id="64659"/>
    <lineage>
        <taxon>Eukaryota</taxon>
        <taxon>Fungi</taxon>
        <taxon>Dikarya</taxon>
        <taxon>Basidiomycota</taxon>
        <taxon>Agaricomycotina</taxon>
        <taxon>Agaricomycetes</taxon>
        <taxon>Agaricomycetidae</taxon>
        <taxon>Agaricales</taxon>
        <taxon>Tricholomatineae</taxon>
        <taxon>Clitocybaceae</taxon>
        <taxon>Collybia</taxon>
    </lineage>
</organism>
<keyword evidence="2" id="KW-0472">Membrane</keyword>
<feature type="region of interest" description="Disordered" evidence="1">
    <location>
        <begin position="259"/>
        <end position="282"/>
    </location>
</feature>
<dbReference type="Proteomes" id="UP000807353">
    <property type="component" value="Unassembled WGS sequence"/>
</dbReference>
<evidence type="ECO:0000313" key="5">
    <source>
        <dbReference type="Proteomes" id="UP000807353"/>
    </source>
</evidence>
<reference evidence="4" key="1">
    <citation type="submission" date="2020-11" db="EMBL/GenBank/DDBJ databases">
        <authorList>
            <consortium name="DOE Joint Genome Institute"/>
            <person name="Ahrendt S."/>
            <person name="Riley R."/>
            <person name="Andreopoulos W."/>
            <person name="Labutti K."/>
            <person name="Pangilinan J."/>
            <person name="Ruiz-Duenas F.J."/>
            <person name="Barrasa J.M."/>
            <person name="Sanchez-Garcia M."/>
            <person name="Camarero S."/>
            <person name="Miyauchi S."/>
            <person name="Serrano A."/>
            <person name="Linde D."/>
            <person name="Babiker R."/>
            <person name="Drula E."/>
            <person name="Ayuso-Fernandez I."/>
            <person name="Pacheco R."/>
            <person name="Padilla G."/>
            <person name="Ferreira P."/>
            <person name="Barriuso J."/>
            <person name="Kellner H."/>
            <person name="Castanera R."/>
            <person name="Alfaro M."/>
            <person name="Ramirez L."/>
            <person name="Pisabarro A.G."/>
            <person name="Kuo A."/>
            <person name="Tritt A."/>
            <person name="Lipzen A."/>
            <person name="He G."/>
            <person name="Yan M."/>
            <person name="Ng V."/>
            <person name="Cullen D."/>
            <person name="Martin F."/>
            <person name="Rosso M.-N."/>
            <person name="Henrissat B."/>
            <person name="Hibbett D."/>
            <person name="Martinez A.T."/>
            <person name="Grigoriev I.V."/>
        </authorList>
    </citation>
    <scope>NUCLEOTIDE SEQUENCE</scope>
    <source>
        <strain evidence="4">CBS 247.69</strain>
    </source>
</reference>
<evidence type="ECO:0000313" key="4">
    <source>
        <dbReference type="EMBL" id="KAF9469398.1"/>
    </source>
</evidence>
<accession>A0A9P5YGA0</accession>
<feature type="transmembrane region" description="Helical" evidence="2">
    <location>
        <begin position="228"/>
        <end position="252"/>
    </location>
</feature>
<evidence type="ECO:0000256" key="1">
    <source>
        <dbReference type="SAM" id="MobiDB-lite"/>
    </source>
</evidence>
<keyword evidence="3" id="KW-0732">Signal</keyword>
<comment type="caution">
    <text evidence="4">The sequence shown here is derived from an EMBL/GenBank/DDBJ whole genome shotgun (WGS) entry which is preliminary data.</text>
</comment>
<feature type="signal peptide" evidence="3">
    <location>
        <begin position="1"/>
        <end position="22"/>
    </location>
</feature>
<evidence type="ECO:0000256" key="2">
    <source>
        <dbReference type="SAM" id="Phobius"/>
    </source>
</evidence>
<name>A0A9P5YGA0_9AGAR</name>
<protein>
    <submittedName>
        <fullName evidence="4">Uncharacterized protein</fullName>
    </submittedName>
</protein>
<keyword evidence="2" id="KW-0812">Transmembrane</keyword>
<keyword evidence="2" id="KW-1133">Transmembrane helix</keyword>
<dbReference type="AlphaFoldDB" id="A0A9P5YGA0"/>